<comment type="cofactor">
    <cofactor evidence="1">
        <name>FAD</name>
        <dbReference type="ChEBI" id="CHEBI:57692"/>
    </cofactor>
</comment>
<evidence type="ECO:0000256" key="5">
    <source>
        <dbReference type="ARBA" id="ARBA00023002"/>
    </source>
</evidence>
<name>A0A541B8C1_9NOCA</name>
<evidence type="ECO:0000256" key="1">
    <source>
        <dbReference type="ARBA" id="ARBA00001974"/>
    </source>
</evidence>
<accession>A0A541B8C1</accession>
<evidence type="ECO:0000256" key="2">
    <source>
        <dbReference type="ARBA" id="ARBA00005272"/>
    </source>
</evidence>
<reference evidence="7 8" key="1">
    <citation type="submission" date="2019-06" db="EMBL/GenBank/DDBJ databases">
        <title>Rhodococcus spaelei sp. nov., isolated from a cave.</title>
        <authorList>
            <person name="Lee S.D."/>
        </authorList>
    </citation>
    <scope>NUCLEOTIDE SEQUENCE [LARGE SCALE GENOMIC DNA]</scope>
    <source>
        <strain evidence="7 8">C9-5</strain>
    </source>
</reference>
<proteinExistence type="inferred from homology"/>
<dbReference type="Gene3D" id="3.50.50.100">
    <property type="match status" value="1"/>
</dbReference>
<protein>
    <submittedName>
        <fullName evidence="7">Pyridine nucleotide-disulfide oxidoreductase</fullName>
    </submittedName>
</protein>
<dbReference type="PANTHER" id="PTHR42913">
    <property type="entry name" value="APOPTOSIS-INDUCING FACTOR 1"/>
    <property type="match status" value="1"/>
</dbReference>
<dbReference type="PANTHER" id="PTHR42913:SF3">
    <property type="entry name" value="64 KDA MITOCHONDRIAL NADH DEHYDROGENASE (EUROFUNG)"/>
    <property type="match status" value="1"/>
</dbReference>
<dbReference type="AlphaFoldDB" id="A0A541B8C1"/>
<dbReference type="RefSeq" id="WP_142099668.1">
    <property type="nucleotide sequence ID" value="NZ_VIGH01000005.1"/>
</dbReference>
<dbReference type="Proteomes" id="UP000316256">
    <property type="component" value="Unassembled WGS sequence"/>
</dbReference>
<dbReference type="OrthoDB" id="9784880at2"/>
<dbReference type="PRINTS" id="PR00469">
    <property type="entry name" value="PNDRDTASEII"/>
</dbReference>
<gene>
    <name evidence="7" type="ORF">FK531_12195</name>
</gene>
<organism evidence="7 8">
    <name type="scientific">Rhodococcus spelaei</name>
    <dbReference type="NCBI Taxonomy" id="2546320"/>
    <lineage>
        <taxon>Bacteria</taxon>
        <taxon>Bacillati</taxon>
        <taxon>Actinomycetota</taxon>
        <taxon>Actinomycetes</taxon>
        <taxon>Mycobacteriales</taxon>
        <taxon>Nocardiaceae</taxon>
        <taxon>Rhodococcus</taxon>
    </lineage>
</organism>
<dbReference type="GO" id="GO:0003955">
    <property type="term" value="F:NAD(P)H dehydrogenase (quinone) activity"/>
    <property type="evidence" value="ECO:0007669"/>
    <property type="project" value="TreeGrafter"/>
</dbReference>
<evidence type="ECO:0000313" key="7">
    <source>
        <dbReference type="EMBL" id="TQF68577.1"/>
    </source>
</evidence>
<dbReference type="GO" id="GO:0019646">
    <property type="term" value="P:aerobic electron transport chain"/>
    <property type="evidence" value="ECO:0007669"/>
    <property type="project" value="TreeGrafter"/>
</dbReference>
<dbReference type="EMBL" id="VIGH01000005">
    <property type="protein sequence ID" value="TQF68577.1"/>
    <property type="molecule type" value="Genomic_DNA"/>
</dbReference>
<dbReference type="InterPro" id="IPR023753">
    <property type="entry name" value="FAD/NAD-binding_dom"/>
</dbReference>
<evidence type="ECO:0000259" key="6">
    <source>
        <dbReference type="Pfam" id="PF07992"/>
    </source>
</evidence>
<feature type="domain" description="FAD/NAD(P)-binding" evidence="6">
    <location>
        <begin position="5"/>
        <end position="274"/>
    </location>
</feature>
<dbReference type="SUPFAM" id="SSF51905">
    <property type="entry name" value="FAD/NAD(P)-binding domain"/>
    <property type="match status" value="1"/>
</dbReference>
<dbReference type="PRINTS" id="PR00368">
    <property type="entry name" value="FADPNR"/>
</dbReference>
<comment type="similarity">
    <text evidence="2">Belongs to the NADH dehydrogenase family.</text>
</comment>
<keyword evidence="5" id="KW-0560">Oxidoreductase</keyword>
<dbReference type="InterPro" id="IPR036188">
    <property type="entry name" value="FAD/NAD-bd_sf"/>
</dbReference>
<sequence>MNQSKQVVVVGAGYAGVMAANRILAARLPGVAVTVINPRADFVERIRLHQFATGSGAATIPLTEVLDPAARIRIDTVERIDARSVLLGDGDVVDFDYLVYAVGSVADRRDHALAHTHTVAVLEDADRLRTRLRELSDGAVVTVVGGGLTGIETAVEIAEQRPTLSVQMISAGPPAAQLPAAGRTAIVRALTRNGVTLREGVRVQRVTEGRVELDDGSGLDSDCTVWAGAFAVPDLARRSGLPVDEAGRLRTDSALVCLDNPTIVGVGDAVAAPDEVAGHVRMSCQAALPLGVHGADTVLALLNGETPTPLSLGFVAQCISLGRRSALVQAVRPDDSPRRFALRGRLAAVVKEQICRYTVKYVRAGSYRGPAGPARVQVADKVAS</sequence>
<keyword evidence="8" id="KW-1185">Reference proteome</keyword>
<comment type="caution">
    <text evidence="7">The sequence shown here is derived from an EMBL/GenBank/DDBJ whole genome shotgun (WGS) entry which is preliminary data.</text>
</comment>
<keyword evidence="3" id="KW-0285">Flavoprotein</keyword>
<dbReference type="InterPro" id="IPR051169">
    <property type="entry name" value="NADH-Q_oxidoreductase"/>
</dbReference>
<keyword evidence="4" id="KW-0274">FAD</keyword>
<evidence type="ECO:0000313" key="8">
    <source>
        <dbReference type="Proteomes" id="UP000316256"/>
    </source>
</evidence>
<evidence type="ECO:0000256" key="3">
    <source>
        <dbReference type="ARBA" id="ARBA00022630"/>
    </source>
</evidence>
<evidence type="ECO:0000256" key="4">
    <source>
        <dbReference type="ARBA" id="ARBA00022827"/>
    </source>
</evidence>
<dbReference type="Pfam" id="PF07992">
    <property type="entry name" value="Pyr_redox_2"/>
    <property type="match status" value="1"/>
</dbReference>